<dbReference type="InterPro" id="IPR011712">
    <property type="entry name" value="Sig_transdc_His_kin_sub3_dim/P"/>
</dbReference>
<evidence type="ECO:0000259" key="11">
    <source>
        <dbReference type="SMART" id="SM00387"/>
    </source>
</evidence>
<dbReference type="GO" id="GO:0016301">
    <property type="term" value="F:kinase activity"/>
    <property type="evidence" value="ECO:0007669"/>
    <property type="project" value="UniProtKB-KW"/>
</dbReference>
<evidence type="ECO:0000256" key="3">
    <source>
        <dbReference type="ARBA" id="ARBA00022553"/>
    </source>
</evidence>
<feature type="compositionally biased region" description="Pro residues" evidence="9">
    <location>
        <begin position="66"/>
        <end position="79"/>
    </location>
</feature>
<sequence length="428" mass="44938">MKKLVAWLRVETPAPARLTPWAWTADVILAVLLAIGAVNGAAEPYQVPDRHGPMVVHGPFDRGAPPVRPPKPELPPIPDDPGRMAPAPDDGGEAGWLLLAAALTALPLAFRRRFPLVSFLVIVACTFAVFQENADPTWTVVASLIAAYSAPMYSRYRNLALVSVVVTTAIAVSDLQDNLPDLPQGLMLFLILSSVGLAANTIHSWRQRARTAEREQAAAARIAVDEERARLARELHDVVTHNVSVMVVQAGAARKVMDARPEQAKEALLAVEAGGRAALTELRQAIGLLTVGEDHADLAPQPGLDQLETLVERVRETGVPVTLAVAAPPVPPGIGLAAYRVVQEALTNAVKHAAGAAIDVVVSADGRTLHIDVADTGGVAALGAHGSGRGLAGLRERLTVYGGTLTAGPRPTGGFRVQAEIPLEVGAA</sequence>
<dbReference type="EMBL" id="JBHMCA010000047">
    <property type="protein sequence ID" value="MFB9446367.1"/>
    <property type="molecule type" value="Genomic_DNA"/>
</dbReference>
<evidence type="ECO:0000256" key="2">
    <source>
        <dbReference type="ARBA" id="ARBA00012438"/>
    </source>
</evidence>
<evidence type="ECO:0000256" key="1">
    <source>
        <dbReference type="ARBA" id="ARBA00000085"/>
    </source>
</evidence>
<dbReference type="InterPro" id="IPR003594">
    <property type="entry name" value="HATPase_dom"/>
</dbReference>
<dbReference type="Pfam" id="PF02518">
    <property type="entry name" value="HATPase_c"/>
    <property type="match status" value="1"/>
</dbReference>
<name>A0ABV5MBY1_9ACTN</name>
<keyword evidence="7" id="KW-0067">ATP-binding</keyword>
<dbReference type="PANTHER" id="PTHR24421:SF10">
    <property type="entry name" value="NITRATE_NITRITE SENSOR PROTEIN NARQ"/>
    <property type="match status" value="1"/>
</dbReference>
<feature type="transmembrane region" description="Helical" evidence="10">
    <location>
        <begin position="115"/>
        <end position="131"/>
    </location>
</feature>
<accession>A0ABV5MBY1</accession>
<feature type="transmembrane region" description="Helical" evidence="10">
    <location>
        <begin position="21"/>
        <end position="42"/>
    </location>
</feature>
<gene>
    <name evidence="12" type="ORF">ACFFTR_25055</name>
</gene>
<keyword evidence="8" id="KW-0902">Two-component regulatory system</keyword>
<dbReference type="Gene3D" id="3.30.565.10">
    <property type="entry name" value="Histidine kinase-like ATPase, C-terminal domain"/>
    <property type="match status" value="1"/>
</dbReference>
<keyword evidence="10" id="KW-0472">Membrane</keyword>
<evidence type="ECO:0000313" key="13">
    <source>
        <dbReference type="Proteomes" id="UP001589608"/>
    </source>
</evidence>
<dbReference type="RefSeq" id="WP_223105200.1">
    <property type="nucleotide sequence ID" value="NZ_CP061913.1"/>
</dbReference>
<organism evidence="12 13">
    <name type="scientific">Dactylosporangium vinaceum</name>
    <dbReference type="NCBI Taxonomy" id="53362"/>
    <lineage>
        <taxon>Bacteria</taxon>
        <taxon>Bacillati</taxon>
        <taxon>Actinomycetota</taxon>
        <taxon>Actinomycetes</taxon>
        <taxon>Micromonosporales</taxon>
        <taxon>Micromonosporaceae</taxon>
        <taxon>Dactylosporangium</taxon>
    </lineage>
</organism>
<evidence type="ECO:0000256" key="7">
    <source>
        <dbReference type="ARBA" id="ARBA00022840"/>
    </source>
</evidence>
<dbReference type="Pfam" id="PF23539">
    <property type="entry name" value="DUF7134"/>
    <property type="match status" value="1"/>
</dbReference>
<evidence type="ECO:0000313" key="12">
    <source>
        <dbReference type="EMBL" id="MFB9446367.1"/>
    </source>
</evidence>
<keyword evidence="4" id="KW-0808">Transferase</keyword>
<comment type="caution">
    <text evidence="12">The sequence shown here is derived from an EMBL/GenBank/DDBJ whole genome shotgun (WGS) entry which is preliminary data.</text>
</comment>
<comment type="catalytic activity">
    <reaction evidence="1">
        <text>ATP + protein L-histidine = ADP + protein N-phospho-L-histidine.</text>
        <dbReference type="EC" id="2.7.13.3"/>
    </reaction>
</comment>
<dbReference type="PANTHER" id="PTHR24421">
    <property type="entry name" value="NITRATE/NITRITE SENSOR PROTEIN NARX-RELATED"/>
    <property type="match status" value="1"/>
</dbReference>
<evidence type="ECO:0000256" key="5">
    <source>
        <dbReference type="ARBA" id="ARBA00022741"/>
    </source>
</evidence>
<evidence type="ECO:0000256" key="4">
    <source>
        <dbReference type="ARBA" id="ARBA00022679"/>
    </source>
</evidence>
<keyword evidence="10" id="KW-1133">Transmembrane helix</keyword>
<evidence type="ECO:0000256" key="9">
    <source>
        <dbReference type="SAM" id="MobiDB-lite"/>
    </source>
</evidence>
<keyword evidence="6 12" id="KW-0418">Kinase</keyword>
<evidence type="ECO:0000256" key="6">
    <source>
        <dbReference type="ARBA" id="ARBA00022777"/>
    </source>
</evidence>
<feature type="domain" description="Histidine kinase/HSP90-like ATPase" evidence="11">
    <location>
        <begin position="333"/>
        <end position="425"/>
    </location>
</feature>
<dbReference type="InterPro" id="IPR050482">
    <property type="entry name" value="Sensor_HK_TwoCompSys"/>
</dbReference>
<feature type="region of interest" description="Disordered" evidence="9">
    <location>
        <begin position="61"/>
        <end position="86"/>
    </location>
</feature>
<dbReference type="EC" id="2.7.13.3" evidence="2"/>
<proteinExistence type="predicted"/>
<reference evidence="12 13" key="1">
    <citation type="submission" date="2024-09" db="EMBL/GenBank/DDBJ databases">
        <authorList>
            <person name="Sun Q."/>
            <person name="Mori K."/>
        </authorList>
    </citation>
    <scope>NUCLEOTIDE SEQUENCE [LARGE SCALE GENOMIC DNA]</scope>
    <source>
        <strain evidence="12 13">JCM 3307</strain>
    </source>
</reference>
<keyword evidence="10" id="KW-0812">Transmembrane</keyword>
<evidence type="ECO:0000256" key="10">
    <source>
        <dbReference type="SAM" id="Phobius"/>
    </source>
</evidence>
<evidence type="ECO:0000256" key="8">
    <source>
        <dbReference type="ARBA" id="ARBA00023012"/>
    </source>
</evidence>
<dbReference type="InterPro" id="IPR055558">
    <property type="entry name" value="DUF7134"/>
</dbReference>
<keyword evidence="13" id="KW-1185">Reference proteome</keyword>
<dbReference type="Gene3D" id="1.20.5.1930">
    <property type="match status" value="1"/>
</dbReference>
<dbReference type="Proteomes" id="UP001589608">
    <property type="component" value="Unassembled WGS sequence"/>
</dbReference>
<feature type="transmembrane region" description="Helical" evidence="10">
    <location>
        <begin position="182"/>
        <end position="202"/>
    </location>
</feature>
<dbReference type="InterPro" id="IPR036890">
    <property type="entry name" value="HATPase_C_sf"/>
</dbReference>
<dbReference type="SMART" id="SM00387">
    <property type="entry name" value="HATPase_c"/>
    <property type="match status" value="1"/>
</dbReference>
<protein>
    <recommendedName>
        <fullName evidence="2">histidine kinase</fullName>
        <ecNumber evidence="2">2.7.13.3</ecNumber>
    </recommendedName>
</protein>
<dbReference type="Pfam" id="PF07730">
    <property type="entry name" value="HisKA_3"/>
    <property type="match status" value="1"/>
</dbReference>
<dbReference type="SUPFAM" id="SSF55874">
    <property type="entry name" value="ATPase domain of HSP90 chaperone/DNA topoisomerase II/histidine kinase"/>
    <property type="match status" value="1"/>
</dbReference>
<dbReference type="CDD" id="cd16917">
    <property type="entry name" value="HATPase_UhpB-NarQ-NarX-like"/>
    <property type="match status" value="1"/>
</dbReference>
<keyword evidence="5" id="KW-0547">Nucleotide-binding</keyword>
<keyword evidence="3" id="KW-0597">Phosphoprotein</keyword>